<keyword evidence="2" id="KW-1185">Reference proteome</keyword>
<dbReference type="KEGG" id="naj:B1756_09285"/>
<dbReference type="Proteomes" id="UP000250088">
    <property type="component" value="Chromosome"/>
</dbReference>
<protein>
    <recommendedName>
        <fullName evidence="3">Transposase</fullName>
    </recommendedName>
</protein>
<dbReference type="AlphaFoldDB" id="A0A2Z2HY08"/>
<gene>
    <name evidence="1" type="ORF">B1756_09285</name>
</gene>
<evidence type="ECO:0000313" key="2">
    <source>
        <dbReference type="Proteomes" id="UP000250088"/>
    </source>
</evidence>
<dbReference type="EMBL" id="CP019893">
    <property type="protein sequence ID" value="ARS89904.1"/>
    <property type="molecule type" value="Genomic_DNA"/>
</dbReference>
<dbReference type="InterPro" id="IPR023393">
    <property type="entry name" value="START-like_dom_sf"/>
</dbReference>
<evidence type="ECO:0000313" key="1">
    <source>
        <dbReference type="EMBL" id="ARS89904.1"/>
    </source>
</evidence>
<reference evidence="2" key="1">
    <citation type="submission" date="2017-02" db="EMBL/GenBank/DDBJ databases">
        <title>Natronthermophilus aegyptiacus gen. nov.,sp. nov., an aerobic, extremely halophilic alkalithermophilic archaeon isolated from the athalassohaline Wadi An Natrun, Egypt.</title>
        <authorList>
            <person name="Zhao B."/>
        </authorList>
    </citation>
    <scope>NUCLEOTIDE SEQUENCE [LARGE SCALE GENOMIC DNA]</scope>
    <source>
        <strain evidence="2">JW/NM-HA 15</strain>
    </source>
</reference>
<proteinExistence type="predicted"/>
<name>A0A2Z2HY08_9EURY</name>
<sequence>MIDVEVVAGDGNVERSRSRLFALEGGRCQWVHLAQRWAGVTDEGWRAHVEATDQDLETAKRVLEERVG</sequence>
<dbReference type="Gene3D" id="3.30.530.20">
    <property type="match status" value="1"/>
</dbReference>
<accession>A0A2Z2HY08</accession>
<organism evidence="1 2">
    <name type="scientific">Natrarchaeobaculum aegyptiacum</name>
    <dbReference type="NCBI Taxonomy" id="745377"/>
    <lineage>
        <taxon>Archaea</taxon>
        <taxon>Methanobacteriati</taxon>
        <taxon>Methanobacteriota</taxon>
        <taxon>Stenosarchaea group</taxon>
        <taxon>Halobacteria</taxon>
        <taxon>Halobacteriales</taxon>
        <taxon>Natrialbaceae</taxon>
        <taxon>Natrarchaeobaculum</taxon>
    </lineage>
</organism>
<evidence type="ECO:0008006" key="3">
    <source>
        <dbReference type="Google" id="ProtNLM"/>
    </source>
</evidence>